<dbReference type="SUPFAM" id="SSF57625">
    <property type="entry name" value="Invertebrate chitin-binding proteins"/>
    <property type="match status" value="1"/>
</dbReference>
<evidence type="ECO:0000256" key="2">
    <source>
        <dbReference type="ARBA" id="ARBA00022729"/>
    </source>
</evidence>
<dbReference type="GO" id="GO:0005576">
    <property type="term" value="C:extracellular region"/>
    <property type="evidence" value="ECO:0007669"/>
    <property type="project" value="InterPro"/>
</dbReference>
<evidence type="ECO:0000313" key="8">
    <source>
        <dbReference type="Proteomes" id="UP000747110"/>
    </source>
</evidence>
<dbReference type="InterPro" id="IPR002557">
    <property type="entry name" value="Chitin-bd_dom"/>
</dbReference>
<organism evidence="7 8">
    <name type="scientific">Volvox reticuliferus</name>
    <dbReference type="NCBI Taxonomy" id="1737510"/>
    <lineage>
        <taxon>Eukaryota</taxon>
        <taxon>Viridiplantae</taxon>
        <taxon>Chlorophyta</taxon>
        <taxon>core chlorophytes</taxon>
        <taxon>Chlorophyceae</taxon>
        <taxon>CS clade</taxon>
        <taxon>Chlamydomonadales</taxon>
        <taxon>Volvocaceae</taxon>
        <taxon>Volvox</taxon>
    </lineage>
</organism>
<dbReference type="AlphaFoldDB" id="A0A8J4CQN8"/>
<dbReference type="Gene3D" id="2.170.140.10">
    <property type="entry name" value="Chitin binding domain"/>
    <property type="match status" value="1"/>
</dbReference>
<dbReference type="PANTHER" id="PTHR23301:SF0">
    <property type="entry name" value="CHITIN-BINDING TYPE-2 DOMAIN-CONTAINING PROTEIN-RELATED"/>
    <property type="match status" value="1"/>
</dbReference>
<dbReference type="PANTHER" id="PTHR23301">
    <property type="entry name" value="CHITIN BINDING PERITROPHIN-A"/>
    <property type="match status" value="1"/>
</dbReference>
<protein>
    <recommendedName>
        <fullName evidence="6">Chitin-binding type-2 domain-containing protein</fullName>
    </recommendedName>
</protein>
<evidence type="ECO:0000256" key="3">
    <source>
        <dbReference type="ARBA" id="ARBA00022737"/>
    </source>
</evidence>
<keyword evidence="8" id="KW-1185">Reference proteome</keyword>
<evidence type="ECO:0000256" key="1">
    <source>
        <dbReference type="ARBA" id="ARBA00022669"/>
    </source>
</evidence>
<accession>A0A8J4CQN8</accession>
<dbReference type="Proteomes" id="UP000747110">
    <property type="component" value="Unassembled WGS sequence"/>
</dbReference>
<comment type="caution">
    <text evidence="7">The sequence shown here is derived from an EMBL/GenBank/DDBJ whole genome shotgun (WGS) entry which is preliminary data.</text>
</comment>
<dbReference type="InterPro" id="IPR036508">
    <property type="entry name" value="Chitin-bd_dom_sf"/>
</dbReference>
<keyword evidence="4" id="KW-1015">Disulfide bond</keyword>
<keyword evidence="5" id="KW-0325">Glycoprotein</keyword>
<proteinExistence type="predicted"/>
<dbReference type="EMBL" id="BNCP01000033">
    <property type="protein sequence ID" value="GIL85607.1"/>
    <property type="molecule type" value="Genomic_DNA"/>
</dbReference>
<evidence type="ECO:0000256" key="5">
    <source>
        <dbReference type="ARBA" id="ARBA00023180"/>
    </source>
</evidence>
<dbReference type="PROSITE" id="PS50940">
    <property type="entry name" value="CHIT_BIND_II"/>
    <property type="match status" value="1"/>
</dbReference>
<reference evidence="7" key="1">
    <citation type="journal article" date="2021" name="Proc. Natl. Acad. Sci. U.S.A.">
        <title>Three genomes in the algal genus Volvox reveal the fate of a haploid sex-determining region after a transition to homothallism.</title>
        <authorList>
            <person name="Yamamoto K."/>
            <person name="Hamaji T."/>
            <person name="Kawai-Toyooka H."/>
            <person name="Matsuzaki R."/>
            <person name="Takahashi F."/>
            <person name="Nishimura Y."/>
            <person name="Kawachi M."/>
            <person name="Noguchi H."/>
            <person name="Minakuchi Y."/>
            <person name="Umen J.G."/>
            <person name="Toyoda A."/>
            <person name="Nozaki H."/>
        </authorList>
    </citation>
    <scope>NUCLEOTIDE SEQUENCE</scope>
    <source>
        <strain evidence="7">NIES-3786</strain>
    </source>
</reference>
<evidence type="ECO:0000313" key="7">
    <source>
        <dbReference type="EMBL" id="GIL85607.1"/>
    </source>
</evidence>
<sequence>MMSIGCWVWAAGLKAGKTNGMGRRPYKLIACWVILGWMALVPSIAQGASSCPEPSCSPTSTGSPVLLPSPCNCSQYYICHWGTPTSMDCPAGMHFNAKSMNCDFPDAAGCTAIIGVVTPDEIPQSHLRSLKVALPACPADPAINCVPVAPGGSTVYIPHPCDCNKFYACDLSVSFRTGHSSI</sequence>
<gene>
    <name evidence="7" type="ORF">Vretifemale_14147</name>
</gene>
<keyword evidence="2" id="KW-0732">Signal</keyword>
<evidence type="ECO:0000256" key="4">
    <source>
        <dbReference type="ARBA" id="ARBA00023157"/>
    </source>
</evidence>
<feature type="domain" description="Chitin-binding type-2" evidence="6">
    <location>
        <begin position="53"/>
        <end position="112"/>
    </location>
</feature>
<keyword evidence="1" id="KW-0147">Chitin-binding</keyword>
<dbReference type="GO" id="GO:0008061">
    <property type="term" value="F:chitin binding"/>
    <property type="evidence" value="ECO:0007669"/>
    <property type="project" value="UniProtKB-KW"/>
</dbReference>
<evidence type="ECO:0000259" key="6">
    <source>
        <dbReference type="PROSITE" id="PS50940"/>
    </source>
</evidence>
<name>A0A8J4CQN8_9CHLO</name>
<dbReference type="OrthoDB" id="6020543at2759"/>
<dbReference type="InterPro" id="IPR051940">
    <property type="entry name" value="Chitin_bind-dev_reg"/>
</dbReference>
<dbReference type="SMART" id="SM00494">
    <property type="entry name" value="ChtBD2"/>
    <property type="match status" value="1"/>
</dbReference>
<keyword evidence="3" id="KW-0677">Repeat</keyword>
<dbReference type="Pfam" id="PF01607">
    <property type="entry name" value="CBM_14"/>
    <property type="match status" value="1"/>
</dbReference>